<gene>
    <name evidence="1" type="ORF">K488DRAFT_91725</name>
</gene>
<protein>
    <submittedName>
        <fullName evidence="1">Uncharacterized protein</fullName>
    </submittedName>
</protein>
<reference evidence="1" key="2">
    <citation type="journal article" date="2022" name="New Phytol.">
        <title>Evolutionary transition to the ectomycorrhizal habit in the genomes of a hyperdiverse lineage of mushroom-forming fungi.</title>
        <authorList>
            <person name="Looney B."/>
            <person name="Miyauchi S."/>
            <person name="Morin E."/>
            <person name="Drula E."/>
            <person name="Courty P.E."/>
            <person name="Kohler A."/>
            <person name="Kuo A."/>
            <person name="LaButti K."/>
            <person name="Pangilinan J."/>
            <person name="Lipzen A."/>
            <person name="Riley R."/>
            <person name="Andreopoulos W."/>
            <person name="He G."/>
            <person name="Johnson J."/>
            <person name="Nolan M."/>
            <person name="Tritt A."/>
            <person name="Barry K.W."/>
            <person name="Grigoriev I.V."/>
            <person name="Nagy L.G."/>
            <person name="Hibbett D."/>
            <person name="Henrissat B."/>
            <person name="Matheny P.B."/>
            <person name="Labbe J."/>
            <person name="Martin F.M."/>
        </authorList>
    </citation>
    <scope>NUCLEOTIDE SEQUENCE</scope>
    <source>
        <strain evidence="1">EC-137</strain>
    </source>
</reference>
<reference evidence="1" key="1">
    <citation type="submission" date="2021-02" db="EMBL/GenBank/DDBJ databases">
        <authorList>
            <consortium name="DOE Joint Genome Institute"/>
            <person name="Ahrendt S."/>
            <person name="Looney B.P."/>
            <person name="Miyauchi S."/>
            <person name="Morin E."/>
            <person name="Drula E."/>
            <person name="Courty P.E."/>
            <person name="Chicoki N."/>
            <person name="Fauchery L."/>
            <person name="Kohler A."/>
            <person name="Kuo A."/>
            <person name="Labutti K."/>
            <person name="Pangilinan J."/>
            <person name="Lipzen A."/>
            <person name="Riley R."/>
            <person name="Andreopoulos W."/>
            <person name="He G."/>
            <person name="Johnson J."/>
            <person name="Barry K.W."/>
            <person name="Grigoriev I.V."/>
            <person name="Nagy L."/>
            <person name="Hibbett D."/>
            <person name="Henrissat B."/>
            <person name="Matheny P.B."/>
            <person name="Labbe J."/>
            <person name="Martin F."/>
        </authorList>
    </citation>
    <scope>NUCLEOTIDE SEQUENCE</scope>
    <source>
        <strain evidence="1">EC-137</strain>
    </source>
</reference>
<evidence type="ECO:0000313" key="2">
    <source>
        <dbReference type="Proteomes" id="UP000814128"/>
    </source>
</evidence>
<organism evidence="1 2">
    <name type="scientific">Vararia minispora EC-137</name>
    <dbReference type="NCBI Taxonomy" id="1314806"/>
    <lineage>
        <taxon>Eukaryota</taxon>
        <taxon>Fungi</taxon>
        <taxon>Dikarya</taxon>
        <taxon>Basidiomycota</taxon>
        <taxon>Agaricomycotina</taxon>
        <taxon>Agaricomycetes</taxon>
        <taxon>Russulales</taxon>
        <taxon>Lachnocladiaceae</taxon>
        <taxon>Vararia</taxon>
    </lineage>
</organism>
<dbReference type="Proteomes" id="UP000814128">
    <property type="component" value="Unassembled WGS sequence"/>
</dbReference>
<evidence type="ECO:0000313" key="1">
    <source>
        <dbReference type="EMBL" id="KAI0026882.1"/>
    </source>
</evidence>
<name>A0ACB8Q5G9_9AGAM</name>
<sequence length="459" mass="50072">MARRKGVCGQTAAPHGPAPPSPLAPPLLPAVIPPLESSTTLPNTKHIRTNYKFQDTLQKAVGAAKLFYDAQAERAPGLDTPQSPTSFTPLPDRCRLGPCTPLLCSPPSSGPIGSGVDPDELRQRLVSIVTGFETSAPTCLISPCNAPFNASSSEILSLLSSLSSSAASSGYSSPEVPLAHAAFAQSTSSVKRKAHCCKHPSRLSKKQRADALSGRSSPDIPLAHTVPPTTTSLPGFKPKAHRGKYRLSKKKKKKRAMTEPDGRILPPAVGLKRGPCGRAYPIEYVVLSDAWQGPKVKKGFGSARRWRAKEAHKRLCRGPWSKQHSVLYEKPRPFLIIAVDADAEIKYSVERSGYTGSCRRPTGELGEDKRPPSLEELETQGFFHFKWDTLLTHLVLDDEERIIMVLIGEPTEVDGRPAEKHWQALCQRLAAKLTGVASMRSYHLDPRMAVVKRSHKRFA</sequence>
<dbReference type="EMBL" id="MU274130">
    <property type="protein sequence ID" value="KAI0026882.1"/>
    <property type="molecule type" value="Genomic_DNA"/>
</dbReference>
<accession>A0ACB8Q5G9</accession>
<proteinExistence type="predicted"/>
<keyword evidence="2" id="KW-1185">Reference proteome</keyword>
<comment type="caution">
    <text evidence="1">The sequence shown here is derived from an EMBL/GenBank/DDBJ whole genome shotgun (WGS) entry which is preliminary data.</text>
</comment>